<dbReference type="InterPro" id="IPR047663">
    <property type="entry name" value="Transcription_antiterm_LoaP"/>
</dbReference>
<evidence type="ECO:0000256" key="2">
    <source>
        <dbReference type="ARBA" id="ARBA00023015"/>
    </source>
</evidence>
<dbReference type="PANTHER" id="PTHR30265:SF4">
    <property type="entry name" value="KOW MOTIF FAMILY PROTEIN, EXPRESSED"/>
    <property type="match status" value="1"/>
</dbReference>
<reference evidence="5" key="2">
    <citation type="journal article" date="2022" name="Nat. Biotechnol.">
        <title>Carbon-negative production of acetone and isopropanol by gas fermentation at industrial pilot scale.</title>
        <authorList>
            <person name="Liew F.E."/>
            <person name="Nogle R."/>
            <person name="Abdalla T."/>
            <person name="Rasor B.J."/>
            <person name="Canter C."/>
            <person name="Jensen R.O."/>
            <person name="Wang L."/>
            <person name="Strutz J."/>
            <person name="Chirania P."/>
            <person name="De Tissera S."/>
            <person name="Mueller A.P."/>
            <person name="Ruan Z."/>
            <person name="Gao A."/>
            <person name="Tran L."/>
            <person name="Engle N.L."/>
            <person name="Bromley J.C."/>
            <person name="Daniell J."/>
            <person name="Conrado R."/>
            <person name="Tschaplinski T.J."/>
            <person name="Giannone R.J."/>
            <person name="Hettich R.L."/>
            <person name="Karim A.S."/>
            <person name="Simpson S.D."/>
            <person name="Brown S.D."/>
            <person name="Leang C."/>
            <person name="Jewett M.C."/>
            <person name="Kopke M."/>
        </authorList>
    </citation>
    <scope>NUCLEOTIDE SEQUENCE</scope>
    <source>
        <strain evidence="5">DJ080</strain>
    </source>
</reference>
<evidence type="ECO:0000313" key="6">
    <source>
        <dbReference type="Proteomes" id="UP001193748"/>
    </source>
</evidence>
<dbReference type="CDD" id="cd08000">
    <property type="entry name" value="NGN"/>
    <property type="match status" value="1"/>
</dbReference>
<dbReference type="AlphaFoldDB" id="A0AAX0AXB8"/>
<dbReference type="Gene3D" id="3.30.70.940">
    <property type="entry name" value="NusG, N-terminal domain"/>
    <property type="match status" value="1"/>
</dbReference>
<evidence type="ECO:0000256" key="3">
    <source>
        <dbReference type="ARBA" id="ARBA00023163"/>
    </source>
</evidence>
<accession>A0AAX0AXB8</accession>
<evidence type="ECO:0000256" key="1">
    <source>
        <dbReference type="ARBA" id="ARBA00022814"/>
    </source>
</evidence>
<dbReference type="SUPFAM" id="SSF82679">
    <property type="entry name" value="N-utilization substance G protein NusG, N-terminal domain"/>
    <property type="match status" value="1"/>
</dbReference>
<dbReference type="InterPro" id="IPR014722">
    <property type="entry name" value="Rib_uL2_dom2"/>
</dbReference>
<keyword evidence="3" id="KW-0804">Transcription</keyword>
<keyword evidence="2" id="KW-0805">Transcription regulation</keyword>
<proteinExistence type="predicted"/>
<dbReference type="InterPro" id="IPR036735">
    <property type="entry name" value="NGN_dom_sf"/>
</dbReference>
<protein>
    <submittedName>
        <fullName evidence="5">Transcriptional antiterminator NusG</fullName>
    </submittedName>
</protein>
<dbReference type="InterPro" id="IPR006645">
    <property type="entry name" value="NGN-like_dom"/>
</dbReference>
<reference evidence="5" key="1">
    <citation type="submission" date="2020-05" db="EMBL/GenBank/DDBJ databases">
        <authorList>
            <person name="Brown S."/>
            <person name="Huntemann M."/>
            <person name="Clum A."/>
            <person name="Spunde A."/>
            <person name="Palaniappan K."/>
            <person name="Ritter S."/>
            <person name="Mikhailova N."/>
            <person name="Chen I.-M."/>
            <person name="Stamatis D."/>
            <person name="Reddy T."/>
            <person name="O'Malley R."/>
            <person name="Daum C."/>
            <person name="Shapiro N."/>
            <person name="Ivanova N."/>
            <person name="Kyrpides N."/>
            <person name="Woyke T."/>
        </authorList>
    </citation>
    <scope>NUCLEOTIDE SEQUENCE</scope>
    <source>
        <strain evidence="5">DJ080</strain>
    </source>
</reference>
<dbReference type="Proteomes" id="UP001193748">
    <property type="component" value="Unassembled WGS sequence"/>
</dbReference>
<dbReference type="GO" id="GO:0006354">
    <property type="term" value="P:DNA-templated transcription elongation"/>
    <property type="evidence" value="ECO:0007669"/>
    <property type="project" value="InterPro"/>
</dbReference>
<sequence length="170" mass="20013">MDWYVIFVKTGKEDVVKDWLNIQFDSKALYTLIPKRKLMEKRKGKFYHVLKKLFPGYIFINTNMDLNKYTTIMKIPDIIKILNNGTSYYSKVNDSEMHIILNLVKESTIIDYSKIYTENSKIFVKSGPLYGMEGVIKRIDKHKSRARILLNFMGENKFIDVGIELIEKLD</sequence>
<feature type="domain" description="NusG-like N-terminal" evidence="4">
    <location>
        <begin position="1"/>
        <end position="104"/>
    </location>
</feature>
<dbReference type="CDD" id="cd06091">
    <property type="entry name" value="KOW_NusG"/>
    <property type="match status" value="1"/>
</dbReference>
<keyword evidence="1" id="KW-0889">Transcription antitermination</keyword>
<gene>
    <name evidence="5" type="ORF">B0H41_000463</name>
</gene>
<dbReference type="Pfam" id="PF02357">
    <property type="entry name" value="NusG"/>
    <property type="match status" value="1"/>
</dbReference>
<comment type="caution">
    <text evidence="5">The sequence shown here is derived from an EMBL/GenBank/DDBJ whole genome shotgun (WGS) entry which is preliminary data.</text>
</comment>
<dbReference type="SMART" id="SM00738">
    <property type="entry name" value="NGN"/>
    <property type="match status" value="1"/>
</dbReference>
<dbReference type="NCBIfam" id="NF033641">
    <property type="entry name" value="antiterm_LoaP"/>
    <property type="match status" value="1"/>
</dbReference>
<evidence type="ECO:0000259" key="4">
    <source>
        <dbReference type="SMART" id="SM00738"/>
    </source>
</evidence>
<dbReference type="InterPro" id="IPR043425">
    <property type="entry name" value="NusG-like"/>
</dbReference>
<dbReference type="PANTHER" id="PTHR30265">
    <property type="entry name" value="RHO-INTERACTING TRANSCRIPTION TERMINATION FACTOR NUSG"/>
    <property type="match status" value="1"/>
</dbReference>
<dbReference type="EMBL" id="JABSWW010000001">
    <property type="protein sequence ID" value="NRT86784.1"/>
    <property type="molecule type" value="Genomic_DNA"/>
</dbReference>
<dbReference type="Gene3D" id="2.30.30.30">
    <property type="match status" value="1"/>
</dbReference>
<dbReference type="SUPFAM" id="SSF50104">
    <property type="entry name" value="Translation proteins SH3-like domain"/>
    <property type="match status" value="1"/>
</dbReference>
<dbReference type="RefSeq" id="WP_173710143.1">
    <property type="nucleotide sequence ID" value="NZ_JABSWW010000001.1"/>
</dbReference>
<evidence type="ECO:0000313" key="5">
    <source>
        <dbReference type="EMBL" id="NRT86784.1"/>
    </source>
</evidence>
<name>A0AAX0AXB8_CLOBE</name>
<dbReference type="InterPro" id="IPR008991">
    <property type="entry name" value="Translation_prot_SH3-like_sf"/>
</dbReference>
<organism evidence="5 6">
    <name type="scientific">Clostridium beijerinckii</name>
    <name type="common">Clostridium MP</name>
    <dbReference type="NCBI Taxonomy" id="1520"/>
    <lineage>
        <taxon>Bacteria</taxon>
        <taxon>Bacillati</taxon>
        <taxon>Bacillota</taxon>
        <taxon>Clostridia</taxon>
        <taxon>Eubacteriales</taxon>
        <taxon>Clostridiaceae</taxon>
        <taxon>Clostridium</taxon>
    </lineage>
</organism>
<dbReference type="GO" id="GO:0031564">
    <property type="term" value="P:transcription antitermination"/>
    <property type="evidence" value="ECO:0007669"/>
    <property type="project" value="UniProtKB-KW"/>
</dbReference>